<feature type="transmembrane region" description="Helical" evidence="1">
    <location>
        <begin position="32"/>
        <end position="49"/>
    </location>
</feature>
<keyword evidence="4" id="KW-1185">Reference proteome</keyword>
<dbReference type="RefSeq" id="WP_415862582.1">
    <property type="nucleotide sequence ID" value="NZ_CP134536.1"/>
</dbReference>
<accession>A0ABY9Y333</accession>
<dbReference type="InterPro" id="IPR000620">
    <property type="entry name" value="EamA_dom"/>
</dbReference>
<dbReference type="Proteomes" id="UP001303407">
    <property type="component" value="Chromosome"/>
</dbReference>
<sequence>MVIVNYFMVFSTIVALLFSLNHWVPPVNGKEWLILISLGIAGNYGQLYVTKAIQIAAIHIVTPINYLESVLAIIIGICWFGEGYGFFSILGVTIIIARLVFNTLYKQKLKI</sequence>
<feature type="domain" description="EamA" evidence="2">
    <location>
        <begin position="4"/>
        <end position="101"/>
    </location>
</feature>
<gene>
    <name evidence="3" type="ORF">RHP49_17145</name>
</gene>
<name>A0ABY9Y333_9FLAO</name>
<dbReference type="InterPro" id="IPR037185">
    <property type="entry name" value="EmrE-like"/>
</dbReference>
<evidence type="ECO:0000313" key="4">
    <source>
        <dbReference type="Proteomes" id="UP001303407"/>
    </source>
</evidence>
<keyword evidence="1" id="KW-0812">Transmembrane</keyword>
<feature type="transmembrane region" description="Helical" evidence="1">
    <location>
        <begin position="83"/>
        <end position="101"/>
    </location>
</feature>
<organism evidence="3 4">
    <name type="scientific">Thalassobellus suaedae</name>
    <dbReference type="NCBI Taxonomy" id="3074124"/>
    <lineage>
        <taxon>Bacteria</taxon>
        <taxon>Pseudomonadati</taxon>
        <taxon>Bacteroidota</taxon>
        <taxon>Flavobacteriia</taxon>
        <taxon>Flavobacteriales</taxon>
        <taxon>Flavobacteriaceae</taxon>
        <taxon>Thalassobellus</taxon>
    </lineage>
</organism>
<proteinExistence type="predicted"/>
<keyword evidence="1" id="KW-0472">Membrane</keyword>
<reference evidence="3 4" key="1">
    <citation type="submission" date="2023-09" db="EMBL/GenBank/DDBJ databases">
        <title>Thalassobella suaedae gen. nov., sp. nov., a marine bacterium of the family Flavobacteriaceae isolated from a halophyte Suaeda japonica.</title>
        <authorList>
            <person name="Lee S.Y."/>
            <person name="Hwang C.Y."/>
        </authorList>
    </citation>
    <scope>NUCLEOTIDE SEQUENCE [LARGE SCALE GENOMIC DNA]</scope>
    <source>
        <strain evidence="3 4">HL-DH10</strain>
    </source>
</reference>
<feature type="transmembrane region" description="Helical" evidence="1">
    <location>
        <begin position="7"/>
        <end position="26"/>
    </location>
</feature>
<evidence type="ECO:0000256" key="1">
    <source>
        <dbReference type="SAM" id="Phobius"/>
    </source>
</evidence>
<dbReference type="SUPFAM" id="SSF103481">
    <property type="entry name" value="Multidrug resistance efflux transporter EmrE"/>
    <property type="match status" value="1"/>
</dbReference>
<evidence type="ECO:0000259" key="2">
    <source>
        <dbReference type="Pfam" id="PF00892"/>
    </source>
</evidence>
<evidence type="ECO:0000313" key="3">
    <source>
        <dbReference type="EMBL" id="WNH12602.1"/>
    </source>
</evidence>
<dbReference type="Pfam" id="PF00892">
    <property type="entry name" value="EamA"/>
    <property type="match status" value="1"/>
</dbReference>
<feature type="transmembrane region" description="Helical" evidence="1">
    <location>
        <begin position="56"/>
        <end position="77"/>
    </location>
</feature>
<dbReference type="EMBL" id="CP134536">
    <property type="protein sequence ID" value="WNH12602.1"/>
    <property type="molecule type" value="Genomic_DNA"/>
</dbReference>
<protein>
    <submittedName>
        <fullName evidence="3">EamA family transporter</fullName>
    </submittedName>
</protein>
<keyword evidence="1" id="KW-1133">Transmembrane helix</keyword>